<name>A0A5K7X7Z3_9BACT</name>
<reference evidence="3" key="1">
    <citation type="submission" date="2019-10" db="EMBL/GenBank/DDBJ databases">
        <title>Lacipirellula parvula gen. nov., sp. nov., representing a lineage of planctomycetes widespread in freshwater anoxic habitats, and description of the family Lacipirellulaceae.</title>
        <authorList>
            <person name="Dedysh S.N."/>
            <person name="Kulichevskaya I.S."/>
            <person name="Beletsky A.V."/>
            <person name="Rakitin A.L."/>
            <person name="Mardanov A.V."/>
            <person name="Ivanova A.A."/>
            <person name="Saltykova V.X."/>
            <person name="Rijpstra W.I.C."/>
            <person name="Sinninghe Damste J.S."/>
            <person name="Ravin N.V."/>
        </authorList>
    </citation>
    <scope>NUCLEOTIDE SEQUENCE [LARGE SCALE GENOMIC DNA]</scope>
    <source>
        <strain evidence="3">PX69</strain>
    </source>
</reference>
<evidence type="ECO:0000256" key="1">
    <source>
        <dbReference type="SAM" id="MobiDB-lite"/>
    </source>
</evidence>
<protein>
    <submittedName>
        <fullName evidence="2">Uncharacterized protein</fullName>
    </submittedName>
</protein>
<organism evidence="2 3">
    <name type="scientific">Lacipirellula parvula</name>
    <dbReference type="NCBI Taxonomy" id="2650471"/>
    <lineage>
        <taxon>Bacteria</taxon>
        <taxon>Pseudomonadati</taxon>
        <taxon>Planctomycetota</taxon>
        <taxon>Planctomycetia</taxon>
        <taxon>Pirellulales</taxon>
        <taxon>Lacipirellulaceae</taxon>
        <taxon>Lacipirellula</taxon>
    </lineage>
</organism>
<dbReference type="Proteomes" id="UP000326837">
    <property type="component" value="Chromosome"/>
</dbReference>
<dbReference type="EMBL" id="AP021861">
    <property type="protein sequence ID" value="BBO32505.1"/>
    <property type="molecule type" value="Genomic_DNA"/>
</dbReference>
<keyword evidence="3" id="KW-1185">Reference proteome</keyword>
<proteinExistence type="predicted"/>
<accession>A0A5K7X7Z3</accession>
<feature type="region of interest" description="Disordered" evidence="1">
    <location>
        <begin position="105"/>
        <end position="134"/>
    </location>
</feature>
<sequence length="134" mass="14572">MVLDTRFNLIQDNRPSRFNRGCVINEGVMFVDGERVADYRVGVDTPRDAVNRHLAKKATPAKPAAPVVDKGAKAKQLAAQQAADAVKIAELKKLSQDIDELKTQVDASEAKANPRKGIRMSQGSFRPFGTKPAA</sequence>
<dbReference type="AlphaFoldDB" id="A0A5K7X7Z3"/>
<dbReference type="RefSeq" id="WP_152098459.1">
    <property type="nucleotide sequence ID" value="NZ_AP021861.1"/>
</dbReference>
<evidence type="ECO:0000313" key="3">
    <source>
        <dbReference type="Proteomes" id="UP000326837"/>
    </source>
</evidence>
<dbReference type="KEGG" id="lpav:PLANPX_2117"/>
<gene>
    <name evidence="2" type="ORF">PLANPX_2117</name>
</gene>
<evidence type="ECO:0000313" key="2">
    <source>
        <dbReference type="EMBL" id="BBO32505.1"/>
    </source>
</evidence>